<feature type="transmembrane region" description="Helical" evidence="2">
    <location>
        <begin position="445"/>
        <end position="465"/>
    </location>
</feature>
<keyword evidence="4" id="KW-1185">Reference proteome</keyword>
<gene>
    <name evidence="3" type="ORF">F1735_13015</name>
</gene>
<keyword evidence="2" id="KW-0472">Membrane</keyword>
<feature type="region of interest" description="Disordered" evidence="1">
    <location>
        <begin position="632"/>
        <end position="701"/>
    </location>
</feature>
<dbReference type="Proteomes" id="UP000610594">
    <property type="component" value="Unassembled WGS sequence"/>
</dbReference>
<organism evidence="3 4">
    <name type="scientific">Massilia genomosp. 1</name>
    <dbReference type="NCBI Taxonomy" id="2609280"/>
    <lineage>
        <taxon>Bacteria</taxon>
        <taxon>Pseudomonadati</taxon>
        <taxon>Pseudomonadota</taxon>
        <taxon>Betaproteobacteria</taxon>
        <taxon>Burkholderiales</taxon>
        <taxon>Oxalobacteraceae</taxon>
        <taxon>Telluria group</taxon>
        <taxon>Massilia</taxon>
    </lineage>
</organism>
<evidence type="ECO:0000256" key="2">
    <source>
        <dbReference type="SAM" id="Phobius"/>
    </source>
</evidence>
<reference evidence="3 4" key="1">
    <citation type="submission" date="2019-10" db="EMBL/GenBank/DDBJ databases">
        <title>Taxonomy of Antarctic Massilia spp.: description of Massilia rubra sp. nov., Massilia aquatica sp. nov., Massilia mucilaginosa sp. nov., Massilia frigida sp. nov. isolated from streams, lakes and regoliths.</title>
        <authorList>
            <person name="Holochova P."/>
            <person name="Sedlacek I."/>
            <person name="Kralova S."/>
            <person name="Maslanova I."/>
            <person name="Busse H.-J."/>
            <person name="Stankova E."/>
            <person name="Vrbovska V."/>
            <person name="Kovarovic V."/>
            <person name="Bartak M."/>
            <person name="Svec P."/>
            <person name="Pantucek R."/>
        </authorList>
    </citation>
    <scope>NUCLEOTIDE SEQUENCE [LARGE SCALE GENOMIC DNA]</scope>
    <source>
        <strain evidence="3 4">CCM 8694</strain>
    </source>
</reference>
<dbReference type="EMBL" id="WHJF01000028">
    <property type="protein sequence ID" value="NHZ63214.1"/>
    <property type="molecule type" value="Genomic_DNA"/>
</dbReference>
<feature type="compositionally biased region" description="Pro residues" evidence="1">
    <location>
        <begin position="635"/>
        <end position="663"/>
    </location>
</feature>
<evidence type="ECO:0000313" key="4">
    <source>
        <dbReference type="Proteomes" id="UP000610594"/>
    </source>
</evidence>
<feature type="transmembrane region" description="Helical" evidence="2">
    <location>
        <begin position="485"/>
        <end position="505"/>
    </location>
</feature>
<name>A0ABX0MVA8_9BURK</name>
<sequence>MQPERMRTFIDACDERAKKFTSAAAGQSFFRALEAEAADIAERPVTVMLLGSPGEFPAFSPKAFPMHDETASLTLFRKRQGEGLAQFHALAQAPRTVFGGADPLPELRLAVANEDITGAPWIRLLLAHNLNPATAGAHVAHYLQRFVHIVVVGPGAGSSTALDSLATLLGNAHAAVVLLDKSNTTRLAAASALKRVIASSLPTHELRPETLPALLQDMRLPLAAMHYAALAKRARKQLQLEGERVAAVHAITLLAHKLPEVSAGRVFSDSAWKDVCAAIRSNFDTAIRTLEDHLKQPLLATADSLVGVLGPESVEWTDPDGAGDRVLSSPPIWYGSLLAHEFLLTIKEARCLDIQVQIATISANVFKKGCARIRQLQEETRQSVADKMVPLLPDESMAALELTPPPPLPAALGGGFRVNPGTPEKFVSGGLMGIFNKSKGVIQNLMAIVLFFSIAAAAGVKVFSTPGAREIPTSAGAGTSGMKDVRAWITLIAAGAVVVLIPLIARQMPRMESKQIEELGLKLRSNLVASTEKALKDGEKLRHHAYADVIARLKKEFAEFMSKADDHVNQYTIATSAAANKLHNDIDVLTWIIKEKQAGLQLVVQQASNLIAHYEPQAEPALTLAAANFSGQAAPPAPAGNVAPPPPAPQPPASPTSAPPSAPALPGAGMIVPPPASPHRRVAFPRTPLVAADNPPHAVQP</sequence>
<comment type="caution">
    <text evidence="3">The sequence shown here is derived from an EMBL/GenBank/DDBJ whole genome shotgun (WGS) entry which is preliminary data.</text>
</comment>
<proteinExistence type="predicted"/>
<protein>
    <submittedName>
        <fullName evidence="3">Uncharacterized protein</fullName>
    </submittedName>
</protein>
<evidence type="ECO:0000256" key="1">
    <source>
        <dbReference type="SAM" id="MobiDB-lite"/>
    </source>
</evidence>
<dbReference type="RefSeq" id="WP_167237331.1">
    <property type="nucleotide sequence ID" value="NZ_WHJF01000028.1"/>
</dbReference>
<keyword evidence="2" id="KW-1133">Transmembrane helix</keyword>
<keyword evidence="2" id="KW-0812">Transmembrane</keyword>
<accession>A0ABX0MVA8</accession>
<evidence type="ECO:0000313" key="3">
    <source>
        <dbReference type="EMBL" id="NHZ63214.1"/>
    </source>
</evidence>